<organism evidence="2 3">
    <name type="scientific">Mycolicibacterium arabiense</name>
    <dbReference type="NCBI Taxonomy" id="1286181"/>
    <lineage>
        <taxon>Bacteria</taxon>
        <taxon>Bacillati</taxon>
        <taxon>Actinomycetota</taxon>
        <taxon>Actinomycetes</taxon>
        <taxon>Mycobacteriales</taxon>
        <taxon>Mycobacteriaceae</taxon>
        <taxon>Mycolicibacterium</taxon>
    </lineage>
</organism>
<dbReference type="AlphaFoldDB" id="A0A7I7S0G9"/>
<dbReference type="PROSITE" id="PS50995">
    <property type="entry name" value="HTH_MARR_2"/>
    <property type="match status" value="1"/>
</dbReference>
<dbReference type="PANTHER" id="PTHR33164">
    <property type="entry name" value="TRANSCRIPTIONAL REGULATOR, MARR FAMILY"/>
    <property type="match status" value="1"/>
</dbReference>
<dbReference type="SUPFAM" id="SSF46785">
    <property type="entry name" value="Winged helix' DNA-binding domain"/>
    <property type="match status" value="1"/>
</dbReference>
<dbReference type="SMART" id="SM00347">
    <property type="entry name" value="HTH_MARR"/>
    <property type="match status" value="1"/>
</dbReference>
<dbReference type="EMBL" id="AP022593">
    <property type="protein sequence ID" value="BBY50203.1"/>
    <property type="molecule type" value="Genomic_DNA"/>
</dbReference>
<geneLocation type="plasmid" evidence="3">
    <name>pjcm18538 dna</name>
</geneLocation>
<accession>A0A7I7S0G9</accession>
<dbReference type="InterPro" id="IPR036388">
    <property type="entry name" value="WH-like_DNA-bd_sf"/>
</dbReference>
<name>A0A7I7S0G9_9MYCO</name>
<dbReference type="KEGG" id="marz:MARA_36710"/>
<feature type="domain" description="HTH marR-type" evidence="1">
    <location>
        <begin position="10"/>
        <end position="148"/>
    </location>
</feature>
<dbReference type="PANTHER" id="PTHR33164:SF99">
    <property type="entry name" value="MARR FAMILY REGULATORY PROTEIN"/>
    <property type="match status" value="1"/>
</dbReference>
<reference evidence="2 3" key="1">
    <citation type="journal article" date="2019" name="Emerg. Microbes Infect.">
        <title>Comprehensive subspecies identification of 175 nontuberculous mycobacteria species based on 7547 genomic profiles.</title>
        <authorList>
            <person name="Matsumoto Y."/>
            <person name="Kinjo T."/>
            <person name="Motooka D."/>
            <person name="Nabeya D."/>
            <person name="Jung N."/>
            <person name="Uechi K."/>
            <person name="Horii T."/>
            <person name="Iida T."/>
            <person name="Fujita J."/>
            <person name="Nakamura S."/>
        </authorList>
    </citation>
    <scope>NUCLEOTIDE SEQUENCE [LARGE SCALE GENOMIC DNA]</scope>
    <source>
        <strain evidence="2 3">JCM 18538</strain>
    </source>
</reference>
<dbReference type="InterPro" id="IPR000835">
    <property type="entry name" value="HTH_MarR-typ"/>
</dbReference>
<dbReference type="RefSeq" id="WP_163919713.1">
    <property type="nucleotide sequence ID" value="NZ_AP022593.1"/>
</dbReference>
<evidence type="ECO:0000313" key="3">
    <source>
        <dbReference type="Proteomes" id="UP000467428"/>
    </source>
</evidence>
<dbReference type="Proteomes" id="UP000467428">
    <property type="component" value="Chromosome"/>
</dbReference>
<dbReference type="GO" id="GO:0006950">
    <property type="term" value="P:response to stress"/>
    <property type="evidence" value="ECO:0007669"/>
    <property type="project" value="TreeGrafter"/>
</dbReference>
<dbReference type="InterPro" id="IPR036390">
    <property type="entry name" value="WH_DNA-bd_sf"/>
</dbReference>
<keyword evidence="3" id="KW-1185">Reference proteome</keyword>
<evidence type="ECO:0000313" key="2">
    <source>
        <dbReference type="EMBL" id="BBY50203.1"/>
    </source>
</evidence>
<proteinExistence type="predicted"/>
<evidence type="ECO:0000259" key="1">
    <source>
        <dbReference type="PROSITE" id="PS50995"/>
    </source>
</evidence>
<dbReference type="InterPro" id="IPR039422">
    <property type="entry name" value="MarR/SlyA-like"/>
</dbReference>
<gene>
    <name evidence="2" type="ORF">MARA_36710</name>
</gene>
<sequence length="152" mass="16988">MYSMWLSEDEQRVWRSHLAMTSRLQAAMNRQLQRDCGLSLADYEVLVAIDERAGCRISELGERLGWEQSRLSHQLSRMRGRELVSRQGASDDRRAATVDLTDAGRAALAAAAPGHAKLVRTVVFTDVRPADLRAVQRWTAAVLARLDDQQAG</sequence>
<dbReference type="Pfam" id="PF01047">
    <property type="entry name" value="MarR"/>
    <property type="match status" value="1"/>
</dbReference>
<dbReference type="GO" id="GO:0003700">
    <property type="term" value="F:DNA-binding transcription factor activity"/>
    <property type="evidence" value="ECO:0007669"/>
    <property type="project" value="InterPro"/>
</dbReference>
<protein>
    <recommendedName>
        <fullName evidence="1">HTH marR-type domain-containing protein</fullName>
    </recommendedName>
</protein>
<dbReference type="Gene3D" id="1.10.10.10">
    <property type="entry name" value="Winged helix-like DNA-binding domain superfamily/Winged helix DNA-binding domain"/>
    <property type="match status" value="1"/>
</dbReference>